<organism evidence="2 3">
    <name type="scientific">Polarella glacialis</name>
    <name type="common">Dinoflagellate</name>
    <dbReference type="NCBI Taxonomy" id="89957"/>
    <lineage>
        <taxon>Eukaryota</taxon>
        <taxon>Sar</taxon>
        <taxon>Alveolata</taxon>
        <taxon>Dinophyceae</taxon>
        <taxon>Suessiales</taxon>
        <taxon>Suessiaceae</taxon>
        <taxon>Polarella</taxon>
    </lineage>
</organism>
<gene>
    <name evidence="2" type="ORF">PGLA2088_LOCUS23979</name>
</gene>
<feature type="non-terminal residue" evidence="2">
    <location>
        <position position="1"/>
    </location>
</feature>
<keyword evidence="1" id="KW-0812">Transmembrane</keyword>
<evidence type="ECO:0000313" key="3">
    <source>
        <dbReference type="Proteomes" id="UP000626109"/>
    </source>
</evidence>
<name>A0A813JN99_POLGL</name>
<evidence type="ECO:0000313" key="2">
    <source>
        <dbReference type="EMBL" id="CAE8684507.1"/>
    </source>
</evidence>
<dbReference type="Proteomes" id="UP000626109">
    <property type="component" value="Unassembled WGS sequence"/>
</dbReference>
<keyword evidence="1" id="KW-1133">Transmembrane helix</keyword>
<evidence type="ECO:0000256" key="1">
    <source>
        <dbReference type="SAM" id="Phobius"/>
    </source>
</evidence>
<feature type="transmembrane region" description="Helical" evidence="1">
    <location>
        <begin position="878"/>
        <end position="902"/>
    </location>
</feature>
<proteinExistence type="predicted"/>
<protein>
    <submittedName>
        <fullName evidence="2">Uncharacterized protein</fullName>
    </submittedName>
</protein>
<dbReference type="AlphaFoldDB" id="A0A813JN99"/>
<keyword evidence="1" id="KW-0472">Membrane</keyword>
<comment type="caution">
    <text evidence="2">The sequence shown here is derived from an EMBL/GenBank/DDBJ whole genome shotgun (WGS) entry which is preliminary data.</text>
</comment>
<feature type="non-terminal residue" evidence="2">
    <location>
        <position position="963"/>
    </location>
</feature>
<sequence length="963" mass="103782">VFPELGVLYELASAFPINSHPGVETLCIFGAGLPSPSRYVYLDVPINSSGSSPKSSVLRSGLKVVKDLRAGRRPPEDVATELLGGLSDLAGEVMKGQGGEDAAEVHEVVISAPPAGAKPQSSGWIKAASLLVGQRRPDLLITSPGDGLVARASLAVCEGWRGQPGLPDAEVHEIAGMKHGSDLFDPRALLPMRAAVARLAGVKDDPALMPPGSERPNGKHDMLEPLAEYESIVGPDMAAWSCAKWVGMYGTVDGQDVAASGCRADLVMKSENCNEDCQGAMRDPDFIHRRCPETCSAKGVSDVRPNGKKDMLEPLREFEGFVGPDGAAWSCAKWVGMYGRVDGQDFAASGCRMDLVMKSEMCRERCRRFMRDPDFIHSRCPETCSAKGSSGVRPNRKKDMLEPLREFEGKVGPDVAAWSCARWVGIFGTVDGRDVATSGCPADLIMKSEKCNEDCQEGGRSDPDFMHRRCPETCSTKGSSVYRPNGRDDMLEPLREFEVKLGPDVAAWSCEQWVSIYGTVDGQDVAASGCRADLVMKSENCNEDCQEGGRSDPDFIYRRCPETCSAKGAPMVPPRSSTIPPTETLLDLKNSLSDLPEPLREFEGVVGPDVAAWSCAQWVGMYGKVDGQDVAASGCPADLVMRSEKCDEVCKRSMRDPDFIHRRCPETCSAKGSSGVRPNGKVDMLEPLREFEGMVGPDVAAWSCEQVVSIYGTVDGQDVAASGCRADLIMKSENWIGLRGGVRKDPDFIHRRCPETCSAKGASRDHKSPMVSRRSSRFPPHATLLDLKNSLSDLPEPLREFEGVVGPDVAAWSCAQWVGNFGTVDGQDVAASGCRADLVMRSGKCDEGCKRSMRSDPHFVHRRCPETCTAKGASHSDYGARLVCSLIVLIALCGCVLAVFLLTPFARSPSVEASDSAIGIPLCESGVFSEFEGATPRQGGPFERLFKCMLAKLRGGDTTASSR</sequence>
<reference evidence="2" key="1">
    <citation type="submission" date="2021-02" db="EMBL/GenBank/DDBJ databases">
        <authorList>
            <person name="Dougan E. K."/>
            <person name="Rhodes N."/>
            <person name="Thang M."/>
            <person name="Chan C."/>
        </authorList>
    </citation>
    <scope>NUCLEOTIDE SEQUENCE</scope>
</reference>
<accession>A0A813JN99</accession>
<dbReference type="EMBL" id="CAJNNW010026328">
    <property type="protein sequence ID" value="CAE8684507.1"/>
    <property type="molecule type" value="Genomic_DNA"/>
</dbReference>